<keyword evidence="3" id="KW-1185">Reference proteome</keyword>
<evidence type="ECO:0000313" key="3">
    <source>
        <dbReference type="Proteomes" id="UP000638014"/>
    </source>
</evidence>
<organism evidence="2 3">
    <name type="scientific">Neiella litorisoli</name>
    <dbReference type="NCBI Taxonomy" id="2771431"/>
    <lineage>
        <taxon>Bacteria</taxon>
        <taxon>Pseudomonadati</taxon>
        <taxon>Pseudomonadota</taxon>
        <taxon>Gammaproteobacteria</taxon>
        <taxon>Alteromonadales</taxon>
        <taxon>Echinimonadaceae</taxon>
        <taxon>Neiella</taxon>
    </lineage>
</organism>
<dbReference type="AlphaFoldDB" id="A0A8J6QI20"/>
<evidence type="ECO:0000256" key="1">
    <source>
        <dbReference type="SAM" id="Phobius"/>
    </source>
</evidence>
<proteinExistence type="predicted"/>
<protein>
    <submittedName>
        <fullName evidence="2">DUF3379 family protein</fullName>
    </submittedName>
</protein>
<keyword evidence="1" id="KW-1133">Transmembrane helix</keyword>
<accession>A0A8J6QI20</accession>
<dbReference type="Pfam" id="PF11859">
    <property type="entry name" value="DUF3379"/>
    <property type="match status" value="1"/>
</dbReference>
<evidence type="ECO:0000313" key="2">
    <source>
        <dbReference type="EMBL" id="MBD1390245.1"/>
    </source>
</evidence>
<dbReference type="InterPro" id="IPR021806">
    <property type="entry name" value="DUF3379"/>
</dbReference>
<comment type="caution">
    <text evidence="2">The sequence shown here is derived from an EMBL/GenBank/DDBJ whole genome shotgun (WGS) entry which is preliminary data.</text>
</comment>
<keyword evidence="1" id="KW-0472">Membrane</keyword>
<dbReference type="RefSeq" id="WP_191145319.1">
    <property type="nucleotide sequence ID" value="NZ_JACXAF010000016.1"/>
</dbReference>
<keyword evidence="1" id="KW-0812">Transmembrane</keyword>
<dbReference type="EMBL" id="JACXAF010000016">
    <property type="protein sequence ID" value="MBD1390245.1"/>
    <property type="molecule type" value="Genomic_DNA"/>
</dbReference>
<dbReference type="Proteomes" id="UP000638014">
    <property type="component" value="Unassembled WGS sequence"/>
</dbReference>
<reference evidence="2" key="1">
    <citation type="submission" date="2020-09" db="EMBL/GenBank/DDBJ databases">
        <title>A novel bacterium of genus Neiella, isolated from South China Sea.</title>
        <authorList>
            <person name="Huang H."/>
            <person name="Mo K."/>
            <person name="Hu Y."/>
        </authorList>
    </citation>
    <scope>NUCLEOTIDE SEQUENCE</scope>
    <source>
        <strain evidence="2">HB171785</strain>
    </source>
</reference>
<sequence length="236" mass="26784">MDDLEFRRRLIAEPYDDDEAIKQALLEGDNRQQFGKDMRALDDKIAAALNVDVPDDLANQLLLKQRFTEHKEQNERRKWIFAMAASVTLVVTATFALWPQPHANLADYALAHVYHEPATMTTLDENANLTQVNAKLASYGAEMSTVDGRIFYANHCDFKGKRSLHMVLEHQGQRVTVFVVPHIEAFKDTPAQFEDGRYHGVINRHGEQGLIIIGESPTLVEETSGSLEQAIKWQRI</sequence>
<feature type="transmembrane region" description="Helical" evidence="1">
    <location>
        <begin position="79"/>
        <end position="98"/>
    </location>
</feature>
<name>A0A8J6QI20_9GAMM</name>
<gene>
    <name evidence="2" type="ORF">IC617_12455</name>
</gene>